<accession>U4LN87</accession>
<dbReference type="STRING" id="1076935.U4LN87"/>
<sequence length="289" mass="32870">MADNQSNHDSVWEYNPSKAAAILFTILYGLTTFGHFFQMFQHRKWYCWVLVMGCSWEFLGFLLRNLSITNPTSVPLYAPMQTFIILAPLWIAAFLYMSLGRLIHAFLPSRRCLGLSARRITLMFVLGDIFSFIVQLSGSMFLTGSNPTPEKFHLGTSILIGGQCLQLLLFSFFIVLGIRFEVNYKQEFGSTSTSGRERWIKMMRVMNFSCACIVVRSIFRIAEFASEYPGPLVSHEVAFYVLDAVMMLFAVVGFHLVHPGMVLGEEGSFRAEKKRAQNSRSEVEMGVIR</sequence>
<dbReference type="Pfam" id="PF04479">
    <property type="entry name" value="RTA1"/>
    <property type="match status" value="1"/>
</dbReference>
<dbReference type="OMA" id="WECLGLI"/>
<organism evidence="6 7">
    <name type="scientific">Pyronema omphalodes (strain CBS 100304)</name>
    <name type="common">Pyronema confluens</name>
    <dbReference type="NCBI Taxonomy" id="1076935"/>
    <lineage>
        <taxon>Eukaryota</taxon>
        <taxon>Fungi</taxon>
        <taxon>Dikarya</taxon>
        <taxon>Ascomycota</taxon>
        <taxon>Pezizomycotina</taxon>
        <taxon>Pezizomycetes</taxon>
        <taxon>Pezizales</taxon>
        <taxon>Pyronemataceae</taxon>
        <taxon>Pyronema</taxon>
    </lineage>
</organism>
<evidence type="ECO:0000256" key="3">
    <source>
        <dbReference type="ARBA" id="ARBA00022989"/>
    </source>
</evidence>
<dbReference type="InterPro" id="IPR007568">
    <property type="entry name" value="RTA1"/>
</dbReference>
<feature type="transmembrane region" description="Helical" evidence="5">
    <location>
        <begin position="205"/>
        <end position="225"/>
    </location>
</feature>
<evidence type="ECO:0000256" key="5">
    <source>
        <dbReference type="SAM" id="Phobius"/>
    </source>
</evidence>
<dbReference type="eggNOG" id="ENOG502RZA5">
    <property type="taxonomic scope" value="Eukaryota"/>
</dbReference>
<feature type="transmembrane region" description="Helical" evidence="5">
    <location>
        <begin position="45"/>
        <end position="64"/>
    </location>
</feature>
<feature type="transmembrane region" description="Helical" evidence="5">
    <location>
        <begin position="76"/>
        <end position="99"/>
    </location>
</feature>
<keyword evidence="2 5" id="KW-0812">Transmembrane</keyword>
<evidence type="ECO:0000313" key="6">
    <source>
        <dbReference type="EMBL" id="CCX33398.1"/>
    </source>
</evidence>
<evidence type="ECO:0000313" key="7">
    <source>
        <dbReference type="Proteomes" id="UP000018144"/>
    </source>
</evidence>
<dbReference type="AlphaFoldDB" id="U4LN87"/>
<comment type="subcellular location">
    <subcellularLocation>
        <location evidence="1">Membrane</location>
        <topology evidence="1">Multi-pass membrane protein</topology>
    </subcellularLocation>
</comment>
<protein>
    <submittedName>
        <fullName evidence="6">Similar to Protoporphyrin uptake protein 1 acc. no. P40100</fullName>
    </submittedName>
</protein>
<name>U4LN87_PYROM</name>
<proteinExistence type="predicted"/>
<feature type="transmembrane region" description="Helical" evidence="5">
    <location>
        <begin position="154"/>
        <end position="178"/>
    </location>
</feature>
<evidence type="ECO:0000256" key="2">
    <source>
        <dbReference type="ARBA" id="ARBA00022692"/>
    </source>
</evidence>
<keyword evidence="3 5" id="KW-1133">Transmembrane helix</keyword>
<gene>
    <name evidence="6" type="ORF">PCON_01079</name>
</gene>
<dbReference type="EMBL" id="HF936056">
    <property type="protein sequence ID" value="CCX33398.1"/>
    <property type="molecule type" value="Genomic_DNA"/>
</dbReference>
<dbReference type="GO" id="GO:0016020">
    <property type="term" value="C:membrane"/>
    <property type="evidence" value="ECO:0007669"/>
    <property type="project" value="UniProtKB-SubCell"/>
</dbReference>
<dbReference type="OrthoDB" id="3358017at2759"/>
<dbReference type="PANTHER" id="PTHR31465">
    <property type="entry name" value="PROTEIN RTA1-RELATED"/>
    <property type="match status" value="1"/>
</dbReference>
<keyword evidence="4 5" id="KW-0472">Membrane</keyword>
<feature type="transmembrane region" description="Helical" evidence="5">
    <location>
        <begin position="120"/>
        <end position="142"/>
    </location>
</feature>
<dbReference type="Proteomes" id="UP000018144">
    <property type="component" value="Unassembled WGS sequence"/>
</dbReference>
<feature type="transmembrane region" description="Helical" evidence="5">
    <location>
        <begin position="237"/>
        <end position="257"/>
    </location>
</feature>
<reference evidence="6 7" key="1">
    <citation type="journal article" date="2013" name="PLoS Genet.">
        <title>The genome and development-dependent transcriptomes of Pyronema confluens: a window into fungal evolution.</title>
        <authorList>
            <person name="Traeger S."/>
            <person name="Altegoer F."/>
            <person name="Freitag M."/>
            <person name="Gabaldon T."/>
            <person name="Kempken F."/>
            <person name="Kumar A."/>
            <person name="Marcet-Houben M."/>
            <person name="Poggeler S."/>
            <person name="Stajich J.E."/>
            <person name="Nowrousian M."/>
        </authorList>
    </citation>
    <scope>NUCLEOTIDE SEQUENCE [LARGE SCALE GENOMIC DNA]</scope>
    <source>
        <strain evidence="7">CBS 100304</strain>
        <tissue evidence="6">Vegetative mycelium</tissue>
    </source>
</reference>
<dbReference type="PANTHER" id="PTHR31465:SF15">
    <property type="entry name" value="LIPID TRANSPORTER ATNI-RELATED"/>
    <property type="match status" value="1"/>
</dbReference>
<feature type="transmembrane region" description="Helical" evidence="5">
    <location>
        <begin position="20"/>
        <end position="38"/>
    </location>
</feature>
<evidence type="ECO:0000256" key="1">
    <source>
        <dbReference type="ARBA" id="ARBA00004141"/>
    </source>
</evidence>
<evidence type="ECO:0000256" key="4">
    <source>
        <dbReference type="ARBA" id="ARBA00023136"/>
    </source>
</evidence>
<keyword evidence="7" id="KW-1185">Reference proteome</keyword>